<protein>
    <submittedName>
        <fullName evidence="2">Uncharacterized protein</fullName>
    </submittedName>
</protein>
<dbReference type="AlphaFoldDB" id="A0A915L4G5"/>
<reference evidence="2" key="1">
    <citation type="submission" date="2022-11" db="UniProtKB">
        <authorList>
            <consortium name="WormBaseParasite"/>
        </authorList>
    </citation>
    <scope>IDENTIFICATION</scope>
</reference>
<accession>A0A915L4G5</accession>
<sequence>TKNLDFGEILPILKQEQGNTINSKHLIEKFNSAQSTPIEHDIDCCCDKVNVHICSEQSIDEQSTMLHVFQEKQDIGYDILCADDYAPNLHRDKLAKSITIVGNKILHNKRWESEGMVTSSPYDYGIAIKSTM</sequence>
<organism evidence="1 2">
    <name type="scientific">Romanomermis culicivorax</name>
    <name type="common">Nematode worm</name>
    <dbReference type="NCBI Taxonomy" id="13658"/>
    <lineage>
        <taxon>Eukaryota</taxon>
        <taxon>Metazoa</taxon>
        <taxon>Ecdysozoa</taxon>
        <taxon>Nematoda</taxon>
        <taxon>Enoplea</taxon>
        <taxon>Dorylaimia</taxon>
        <taxon>Mermithida</taxon>
        <taxon>Mermithoidea</taxon>
        <taxon>Mermithidae</taxon>
        <taxon>Romanomermis</taxon>
    </lineage>
</organism>
<name>A0A915L4G5_ROMCU</name>
<dbReference type="Proteomes" id="UP000887565">
    <property type="component" value="Unplaced"/>
</dbReference>
<evidence type="ECO:0000313" key="1">
    <source>
        <dbReference type="Proteomes" id="UP000887565"/>
    </source>
</evidence>
<proteinExistence type="predicted"/>
<dbReference type="WBParaSite" id="nRc.2.0.1.t45959-RA">
    <property type="protein sequence ID" value="nRc.2.0.1.t45959-RA"/>
    <property type="gene ID" value="nRc.2.0.1.g45959"/>
</dbReference>
<evidence type="ECO:0000313" key="2">
    <source>
        <dbReference type="WBParaSite" id="nRc.2.0.1.t45959-RA"/>
    </source>
</evidence>
<keyword evidence="1" id="KW-1185">Reference proteome</keyword>